<comment type="caution">
    <text evidence="1">The sequence shown here is derived from an EMBL/GenBank/DDBJ whole genome shotgun (WGS) entry which is preliminary data.</text>
</comment>
<accession>A0ACB8RF22</accession>
<reference evidence="1" key="1">
    <citation type="submission" date="2021-02" db="EMBL/GenBank/DDBJ databases">
        <authorList>
            <consortium name="DOE Joint Genome Institute"/>
            <person name="Ahrendt S."/>
            <person name="Looney B.P."/>
            <person name="Miyauchi S."/>
            <person name="Morin E."/>
            <person name="Drula E."/>
            <person name="Courty P.E."/>
            <person name="Chicoki N."/>
            <person name="Fauchery L."/>
            <person name="Kohler A."/>
            <person name="Kuo A."/>
            <person name="Labutti K."/>
            <person name="Pangilinan J."/>
            <person name="Lipzen A."/>
            <person name="Riley R."/>
            <person name="Andreopoulos W."/>
            <person name="He G."/>
            <person name="Johnson J."/>
            <person name="Barry K.W."/>
            <person name="Grigoriev I.V."/>
            <person name="Nagy L."/>
            <person name="Hibbett D."/>
            <person name="Henrissat B."/>
            <person name="Matheny P.B."/>
            <person name="Labbe J."/>
            <person name="Martin F."/>
        </authorList>
    </citation>
    <scope>NUCLEOTIDE SEQUENCE</scope>
    <source>
        <strain evidence="1">FP105234-sp</strain>
    </source>
</reference>
<reference evidence="1" key="2">
    <citation type="journal article" date="2022" name="New Phytol.">
        <title>Evolutionary transition to the ectomycorrhizal habit in the genomes of a hyperdiverse lineage of mushroom-forming fungi.</title>
        <authorList>
            <person name="Looney B."/>
            <person name="Miyauchi S."/>
            <person name="Morin E."/>
            <person name="Drula E."/>
            <person name="Courty P.E."/>
            <person name="Kohler A."/>
            <person name="Kuo A."/>
            <person name="LaButti K."/>
            <person name="Pangilinan J."/>
            <person name="Lipzen A."/>
            <person name="Riley R."/>
            <person name="Andreopoulos W."/>
            <person name="He G."/>
            <person name="Johnson J."/>
            <person name="Nolan M."/>
            <person name="Tritt A."/>
            <person name="Barry K.W."/>
            <person name="Grigoriev I.V."/>
            <person name="Nagy L.G."/>
            <person name="Hibbett D."/>
            <person name="Henrissat B."/>
            <person name="Matheny P.B."/>
            <person name="Labbe J."/>
            <person name="Martin F.M."/>
        </authorList>
    </citation>
    <scope>NUCLEOTIDE SEQUENCE</scope>
    <source>
        <strain evidence="1">FP105234-sp</strain>
    </source>
</reference>
<gene>
    <name evidence="1" type="ORF">FA95DRAFT_1563934</name>
</gene>
<protein>
    <submittedName>
        <fullName evidence="1">Kinase-like protein</fullName>
    </submittedName>
</protein>
<evidence type="ECO:0000313" key="2">
    <source>
        <dbReference type="Proteomes" id="UP000814033"/>
    </source>
</evidence>
<name>A0ACB8RF22_9AGAM</name>
<keyword evidence="2" id="KW-1185">Reference proteome</keyword>
<dbReference type="Proteomes" id="UP000814033">
    <property type="component" value="Unassembled WGS sequence"/>
</dbReference>
<proteinExistence type="predicted"/>
<sequence length="730" mass="80057">MQADQAADTLSATSLVPSDPSWQPILHGFNQVVLYNPTSHALTVYPSNFPSDPHSPSLKPQGRRRLCPYCSQPLPNEDHSDDDGDYDDLDRFEDVSPDARAANYFQLLEVANETASTPATPPNIKSMSAASSRASSPPASPAPENGRAFRPQSMAEGYFQAFFQEEVRLGMGANGSVYLCQHVLNGNPLGHFAVKKIAVGQSSSYLLQILREVRLLETLRHPNIITYHHAWLETAQFSSFGPKIPTLHVLMQWADGGSLDDYIDARLGRETNLPHPESHHDDEVATSTDPEAPSHSRSARIRAFRALQRATPEQKSAVRAKYGFDSRSGTGGSWKAVHLLSAEEVRSLFGGVVAGLGFLHDKSILHLDLKPGNVLLTWDEGNLIPRAMLSDFGTSRDMLHSSGVRTGNTGTLEYTAPESLPKPPSHTLPPTDSKADMWSLGMILHKLLFFRLPYRWAARGDRAAPGGSRESSDDGNDMERLEREVSMYPGFKASPGMDTVFTSRHLPRAYIYLLESLLNITATSRPSCEKVLAAIQLGKLEPISSPSNRTNKHIPSTSVMPASLIPAPRRPQSSSPPPTAQLTDIKSPSTSTTTLSRYSPPAAQPLPIDDPDLTPRSEPAEPRWTKLKEEDTRVSAALPLPAPEQPFSFWAHVLSDRNKSRTLRLVKSSVLVMKVVSIMSHHSRPGSWTVSVLVYLGVQDTLSDSILLSLFLGLLHVLILYAVGAWGLRI</sequence>
<evidence type="ECO:0000313" key="1">
    <source>
        <dbReference type="EMBL" id="KAI0042819.1"/>
    </source>
</evidence>
<dbReference type="EMBL" id="MU276046">
    <property type="protein sequence ID" value="KAI0042819.1"/>
    <property type="molecule type" value="Genomic_DNA"/>
</dbReference>
<organism evidence="1 2">
    <name type="scientific">Auriscalpium vulgare</name>
    <dbReference type="NCBI Taxonomy" id="40419"/>
    <lineage>
        <taxon>Eukaryota</taxon>
        <taxon>Fungi</taxon>
        <taxon>Dikarya</taxon>
        <taxon>Basidiomycota</taxon>
        <taxon>Agaricomycotina</taxon>
        <taxon>Agaricomycetes</taxon>
        <taxon>Russulales</taxon>
        <taxon>Auriscalpiaceae</taxon>
        <taxon>Auriscalpium</taxon>
    </lineage>
</organism>